<dbReference type="EMBL" id="JAYKXP010000034">
    <property type="protein sequence ID" value="KAK7041499.1"/>
    <property type="molecule type" value="Genomic_DNA"/>
</dbReference>
<evidence type="ECO:0000313" key="3">
    <source>
        <dbReference type="EMBL" id="KAK7041499.1"/>
    </source>
</evidence>
<reference evidence="3 4" key="1">
    <citation type="submission" date="2024-01" db="EMBL/GenBank/DDBJ databases">
        <title>A draft genome for a cacao thread blight-causing isolate of Paramarasmius palmivorus.</title>
        <authorList>
            <person name="Baruah I.K."/>
            <person name="Bukari Y."/>
            <person name="Amoako-Attah I."/>
            <person name="Meinhardt L.W."/>
            <person name="Bailey B.A."/>
            <person name="Cohen S.P."/>
        </authorList>
    </citation>
    <scope>NUCLEOTIDE SEQUENCE [LARGE SCALE GENOMIC DNA]</scope>
    <source>
        <strain evidence="3 4">GH-12</strain>
    </source>
</reference>
<proteinExistence type="predicted"/>
<dbReference type="AlphaFoldDB" id="A0AAW0CR51"/>
<name>A0AAW0CR51_9AGAR</name>
<gene>
    <name evidence="3" type="ORF">VNI00_009367</name>
</gene>
<protein>
    <submittedName>
        <fullName evidence="3">Uncharacterized protein</fullName>
    </submittedName>
</protein>
<feature type="region of interest" description="Disordered" evidence="1">
    <location>
        <begin position="55"/>
        <end position="100"/>
    </location>
</feature>
<keyword evidence="4" id="KW-1185">Reference proteome</keyword>
<organism evidence="3 4">
    <name type="scientific">Paramarasmius palmivorus</name>
    <dbReference type="NCBI Taxonomy" id="297713"/>
    <lineage>
        <taxon>Eukaryota</taxon>
        <taxon>Fungi</taxon>
        <taxon>Dikarya</taxon>
        <taxon>Basidiomycota</taxon>
        <taxon>Agaricomycotina</taxon>
        <taxon>Agaricomycetes</taxon>
        <taxon>Agaricomycetidae</taxon>
        <taxon>Agaricales</taxon>
        <taxon>Marasmiineae</taxon>
        <taxon>Marasmiaceae</taxon>
        <taxon>Paramarasmius</taxon>
    </lineage>
</organism>
<evidence type="ECO:0000256" key="1">
    <source>
        <dbReference type="SAM" id="MobiDB-lite"/>
    </source>
</evidence>
<feature type="signal peptide" evidence="2">
    <location>
        <begin position="1"/>
        <end position="29"/>
    </location>
</feature>
<evidence type="ECO:0000313" key="4">
    <source>
        <dbReference type="Proteomes" id="UP001383192"/>
    </source>
</evidence>
<feature type="compositionally biased region" description="Gly residues" evidence="1">
    <location>
        <begin position="57"/>
        <end position="82"/>
    </location>
</feature>
<feature type="chain" id="PRO_5043620308" evidence="2">
    <location>
        <begin position="30"/>
        <end position="328"/>
    </location>
</feature>
<sequence>MPPHDERSILWQLVALLLMNNTLMLLSLSSTHFATTLQHTTNMYIPFVSHIERRKGGGGGGHGGGHGSASGKGSSGKGGSSGLGHTKSVTMHGNTKSSTSYGFGGGPASIISSGVFAGRSVGGGNRSTVFGSRTYGSGYPSASSPGVRGRGFPYWYWPLVFGAAAGATTALAIESAEYGLPDDTSRPGGPIKAVAFQSKAQGSSSPTMLRVMADSDTTDELVTIINQNCSSWVTAKTEDHELPAPEEIVQYYRASTTALALEGYNNTAVSDPQQRQSELPAGVDLGMLNCVNETIGAGIPLVDNGTHGVNRSPLLLVMLVGLLLSNML</sequence>
<keyword evidence="2" id="KW-0732">Signal</keyword>
<dbReference type="Proteomes" id="UP001383192">
    <property type="component" value="Unassembled WGS sequence"/>
</dbReference>
<evidence type="ECO:0000256" key="2">
    <source>
        <dbReference type="SAM" id="SignalP"/>
    </source>
</evidence>
<feature type="compositionally biased region" description="Polar residues" evidence="1">
    <location>
        <begin position="87"/>
        <end position="100"/>
    </location>
</feature>
<comment type="caution">
    <text evidence="3">The sequence shown here is derived from an EMBL/GenBank/DDBJ whole genome shotgun (WGS) entry which is preliminary data.</text>
</comment>
<accession>A0AAW0CR51</accession>